<evidence type="ECO:0000256" key="3">
    <source>
        <dbReference type="ARBA" id="ARBA00022448"/>
    </source>
</evidence>
<proteinExistence type="inferred from homology"/>
<reference evidence="9 10" key="1">
    <citation type="journal article" date="2019" name="G3 (Bethesda)">
        <title>Sequencing of a Wild Apple (Malus baccata) Genome Unravels the Differences Between Cultivated and Wild Apple Species Regarding Disease Resistance and Cold Tolerance.</title>
        <authorList>
            <person name="Chen X."/>
        </authorList>
    </citation>
    <scope>NUCLEOTIDE SEQUENCE [LARGE SCALE GENOMIC DNA]</scope>
    <source>
        <strain evidence="10">cv. Shandingzi</strain>
        <tissue evidence="9">Leaves</tissue>
    </source>
</reference>
<keyword evidence="7 8" id="KW-0472">Membrane</keyword>
<protein>
    <submittedName>
        <fullName evidence="9">Uncharacterized protein</fullName>
    </submittedName>
</protein>
<keyword evidence="5 8" id="KW-1133">Transmembrane helix</keyword>
<comment type="subcellular location">
    <subcellularLocation>
        <location evidence="1 8">Membrane</location>
        <topology evidence="1 8">Multi-pass membrane protein</topology>
    </subcellularLocation>
</comment>
<dbReference type="Pfam" id="PF02535">
    <property type="entry name" value="Zip"/>
    <property type="match status" value="1"/>
</dbReference>
<gene>
    <name evidence="9" type="ORF">C1H46_015967</name>
</gene>
<dbReference type="InterPro" id="IPR004698">
    <property type="entry name" value="Zn/Fe_permease_fun/pln"/>
</dbReference>
<evidence type="ECO:0000313" key="10">
    <source>
        <dbReference type="Proteomes" id="UP000315295"/>
    </source>
</evidence>
<dbReference type="Proteomes" id="UP000315295">
    <property type="component" value="Unassembled WGS sequence"/>
</dbReference>
<evidence type="ECO:0000256" key="8">
    <source>
        <dbReference type="RuleBase" id="RU362088"/>
    </source>
</evidence>
<feature type="transmembrane region" description="Helical" evidence="8">
    <location>
        <begin position="159"/>
        <end position="184"/>
    </location>
</feature>
<comment type="similarity">
    <text evidence="2 8">Belongs to the ZIP transporter (TC 2.A.5) family.</text>
</comment>
<feature type="transmembrane region" description="Helical" evidence="8">
    <location>
        <begin position="340"/>
        <end position="360"/>
    </location>
</feature>
<dbReference type="STRING" id="106549.A0A540MHX9"/>
<keyword evidence="10" id="KW-1185">Reference proteome</keyword>
<evidence type="ECO:0000256" key="5">
    <source>
        <dbReference type="ARBA" id="ARBA00022989"/>
    </source>
</evidence>
<evidence type="ECO:0000256" key="1">
    <source>
        <dbReference type="ARBA" id="ARBA00004141"/>
    </source>
</evidence>
<evidence type="ECO:0000256" key="2">
    <source>
        <dbReference type="ARBA" id="ARBA00006939"/>
    </source>
</evidence>
<evidence type="ECO:0000256" key="4">
    <source>
        <dbReference type="ARBA" id="ARBA00022692"/>
    </source>
</evidence>
<keyword evidence="3 8" id="KW-0813">Transport</keyword>
<name>A0A540MHX9_MALBA</name>
<dbReference type="PANTHER" id="PTHR11040">
    <property type="entry name" value="ZINC/IRON TRANSPORTER"/>
    <property type="match status" value="1"/>
</dbReference>
<organism evidence="9 10">
    <name type="scientific">Malus baccata</name>
    <name type="common">Siberian crab apple</name>
    <name type="synonym">Pyrus baccata</name>
    <dbReference type="NCBI Taxonomy" id="106549"/>
    <lineage>
        <taxon>Eukaryota</taxon>
        <taxon>Viridiplantae</taxon>
        <taxon>Streptophyta</taxon>
        <taxon>Embryophyta</taxon>
        <taxon>Tracheophyta</taxon>
        <taxon>Spermatophyta</taxon>
        <taxon>Magnoliopsida</taxon>
        <taxon>eudicotyledons</taxon>
        <taxon>Gunneridae</taxon>
        <taxon>Pentapetalae</taxon>
        <taxon>rosids</taxon>
        <taxon>fabids</taxon>
        <taxon>Rosales</taxon>
        <taxon>Rosaceae</taxon>
        <taxon>Amygdaloideae</taxon>
        <taxon>Maleae</taxon>
        <taxon>Malus</taxon>
    </lineage>
</organism>
<comment type="caution">
    <text evidence="8">Lacks conserved residue(s) required for the propagation of feature annotation.</text>
</comment>
<evidence type="ECO:0000256" key="7">
    <source>
        <dbReference type="ARBA" id="ARBA00023136"/>
    </source>
</evidence>
<feature type="transmembrane region" description="Helical" evidence="8">
    <location>
        <begin position="306"/>
        <end position="328"/>
    </location>
</feature>
<sequence>MGDDHSVAVEADRWRLMAIRKHSAHHFKIPFQNPSLSLKAMKKFTPAYTLPLLLFLLFVPISVSAGCECNSETVDHDKFKVLKFKLVAISSILIASFLGVSLPMLGKKIPALNPENDIFFMIKAFAAGVILATGFIHVLPDAFESLTSPCLSETPWGNFPFTGFIAMLSAIGTMMIDTLATSYYRRSHFTKPLPVNEDEEMNRVPEGHVHGHTHATHDRAHGSGVIAAEDSIPSFELVRHRVISQVLELGILVHSVIIGISLGASQSPKTIKPLVAALTFHQFFEGMGLGGCITQANFKSRAIATMVLFFSLTTPVGIGVGMGISNIYNDTSPTALIVEGVFNSASAGILIYMALVDLLAADFMNPRMQSNLRIQLGANVSLLLGCGCMSLLAKWA</sequence>
<feature type="transmembrane region" description="Helical" evidence="8">
    <location>
        <begin position="47"/>
        <end position="66"/>
    </location>
</feature>
<dbReference type="NCBIfam" id="TIGR00820">
    <property type="entry name" value="zip"/>
    <property type="match status" value="1"/>
</dbReference>
<accession>A0A540MHX9</accession>
<dbReference type="InterPro" id="IPR003689">
    <property type="entry name" value="ZIP"/>
</dbReference>
<feature type="transmembrane region" description="Helical" evidence="8">
    <location>
        <begin position="372"/>
        <end position="393"/>
    </location>
</feature>
<dbReference type="AlphaFoldDB" id="A0A540MHX9"/>
<comment type="caution">
    <text evidence="9">The sequence shown here is derived from an EMBL/GenBank/DDBJ whole genome shotgun (WGS) entry which is preliminary data.</text>
</comment>
<dbReference type="GO" id="GO:0005385">
    <property type="term" value="F:zinc ion transmembrane transporter activity"/>
    <property type="evidence" value="ECO:0007669"/>
    <property type="project" value="InterPro"/>
</dbReference>
<dbReference type="EMBL" id="VIEB01000253">
    <property type="protein sequence ID" value="TQD98366.1"/>
    <property type="molecule type" value="Genomic_DNA"/>
</dbReference>
<feature type="transmembrane region" description="Helical" evidence="8">
    <location>
        <begin position="86"/>
        <end position="106"/>
    </location>
</feature>
<evidence type="ECO:0000256" key="6">
    <source>
        <dbReference type="ARBA" id="ARBA00023065"/>
    </source>
</evidence>
<keyword evidence="4 8" id="KW-0812">Transmembrane</keyword>
<dbReference type="GO" id="GO:0005886">
    <property type="term" value="C:plasma membrane"/>
    <property type="evidence" value="ECO:0007669"/>
    <property type="project" value="TreeGrafter"/>
</dbReference>
<feature type="transmembrane region" description="Helical" evidence="8">
    <location>
        <begin position="118"/>
        <end position="139"/>
    </location>
</feature>
<dbReference type="PANTHER" id="PTHR11040:SF164">
    <property type="entry name" value="ZINC TRANSPORTER 12-RELATED"/>
    <property type="match status" value="1"/>
</dbReference>
<evidence type="ECO:0000313" key="9">
    <source>
        <dbReference type="EMBL" id="TQD98366.1"/>
    </source>
</evidence>
<keyword evidence="6 8" id="KW-0406">Ion transport</keyword>